<sequence length="47" mass="5238">NRKGLNSEPGEGLLIYENVVLPFKNPIPKHTQLYQIMTTRLGEGATV</sequence>
<dbReference type="HOGENOM" id="CLU_3161655_0_0_9"/>
<dbReference type="EMBL" id="ACIO01000070">
    <property type="protein sequence ID" value="EFD00795.1"/>
    <property type="molecule type" value="Genomic_DNA"/>
</dbReference>
<proteinExistence type="predicted"/>
<accession>D3ABL5</accession>
<evidence type="ECO:0000313" key="1">
    <source>
        <dbReference type="EMBL" id="EFD00795.1"/>
    </source>
</evidence>
<name>D3ABL5_9FIRM</name>
<organism evidence="1 2">
    <name type="scientific">Hungatella hathewayi DSM 13479</name>
    <dbReference type="NCBI Taxonomy" id="566550"/>
    <lineage>
        <taxon>Bacteria</taxon>
        <taxon>Bacillati</taxon>
        <taxon>Bacillota</taxon>
        <taxon>Clostridia</taxon>
        <taxon>Lachnospirales</taxon>
        <taxon>Lachnospiraceae</taxon>
        <taxon>Hungatella</taxon>
    </lineage>
</organism>
<evidence type="ECO:0000313" key="2">
    <source>
        <dbReference type="Proteomes" id="UP000004968"/>
    </source>
</evidence>
<protein>
    <submittedName>
        <fullName evidence="1">Uncharacterized protein</fullName>
    </submittedName>
</protein>
<reference evidence="1 2" key="1">
    <citation type="submission" date="2010-01" db="EMBL/GenBank/DDBJ databases">
        <authorList>
            <person name="Weinstock G."/>
            <person name="Sodergren E."/>
            <person name="Clifton S."/>
            <person name="Fulton L."/>
            <person name="Fulton B."/>
            <person name="Courtney L."/>
            <person name="Fronick C."/>
            <person name="Harrison M."/>
            <person name="Strong C."/>
            <person name="Farmer C."/>
            <person name="Delahaunty K."/>
            <person name="Markovic C."/>
            <person name="Hall O."/>
            <person name="Minx P."/>
            <person name="Tomlinson C."/>
            <person name="Mitreva M."/>
            <person name="Nelson J."/>
            <person name="Hou S."/>
            <person name="Wollam A."/>
            <person name="Pepin K.H."/>
            <person name="Johnson M."/>
            <person name="Bhonagiri V."/>
            <person name="Nash W.E."/>
            <person name="Warren W."/>
            <person name="Chinwalla A."/>
            <person name="Mardis E.R."/>
            <person name="Wilson R.K."/>
        </authorList>
    </citation>
    <scope>NUCLEOTIDE SEQUENCE [LARGE SCALE GENOMIC DNA]</scope>
    <source>
        <strain evidence="1 2">DSM 13479</strain>
    </source>
</reference>
<dbReference type="AlphaFoldDB" id="D3ABL5"/>
<comment type="caution">
    <text evidence="1">The sequence shown here is derived from an EMBL/GenBank/DDBJ whole genome shotgun (WGS) entry which is preliminary data.</text>
</comment>
<feature type="non-terminal residue" evidence="1">
    <location>
        <position position="1"/>
    </location>
</feature>
<dbReference type="Proteomes" id="UP000004968">
    <property type="component" value="Unassembled WGS sequence"/>
</dbReference>
<gene>
    <name evidence="1" type="ORF">CLOSTHATH_00993</name>
</gene>